<dbReference type="GO" id="GO:0005975">
    <property type="term" value="P:carbohydrate metabolic process"/>
    <property type="evidence" value="ECO:0007669"/>
    <property type="project" value="InterPro"/>
</dbReference>
<gene>
    <name evidence="2" type="ORF">PPENT_87.1.T0790009</name>
</gene>
<dbReference type="Proteomes" id="UP000689195">
    <property type="component" value="Unassembled WGS sequence"/>
</dbReference>
<dbReference type="GO" id="GO:0005634">
    <property type="term" value="C:nucleus"/>
    <property type="evidence" value="ECO:0007669"/>
    <property type="project" value="TreeGrafter"/>
</dbReference>
<comment type="caution">
    <text evidence="2">The sequence shown here is derived from an EMBL/GenBank/DDBJ whole genome shotgun (WGS) entry which is preliminary data.</text>
</comment>
<dbReference type="GO" id="GO:0009225">
    <property type="term" value="P:nucleotide-sugar metabolic process"/>
    <property type="evidence" value="ECO:0007669"/>
    <property type="project" value="TreeGrafter"/>
</dbReference>
<dbReference type="EMBL" id="CAJJDO010000079">
    <property type="protein sequence ID" value="CAD8182582.1"/>
    <property type="molecule type" value="Genomic_DNA"/>
</dbReference>
<dbReference type="GO" id="GO:0005737">
    <property type="term" value="C:cytoplasm"/>
    <property type="evidence" value="ECO:0007669"/>
    <property type="project" value="TreeGrafter"/>
</dbReference>
<protein>
    <recommendedName>
        <fullName evidence="1">PARG catalytic Macro domain-containing protein</fullName>
    </recommendedName>
</protein>
<accession>A0A8S1W2S4</accession>
<evidence type="ECO:0000313" key="2">
    <source>
        <dbReference type="EMBL" id="CAD8182582.1"/>
    </source>
</evidence>
<dbReference type="PANTHER" id="PTHR12837">
    <property type="entry name" value="POLY ADP-RIBOSE GLYCOHYDROLASE"/>
    <property type="match status" value="1"/>
</dbReference>
<name>A0A8S1W2S4_9CILI</name>
<reference evidence="2" key="1">
    <citation type="submission" date="2021-01" db="EMBL/GenBank/DDBJ databases">
        <authorList>
            <consortium name="Genoscope - CEA"/>
            <person name="William W."/>
        </authorList>
    </citation>
    <scope>NUCLEOTIDE SEQUENCE</scope>
</reference>
<dbReference type="GO" id="GO:0004649">
    <property type="term" value="F:poly(ADP-ribose) glycohydrolase activity"/>
    <property type="evidence" value="ECO:0007669"/>
    <property type="project" value="InterPro"/>
</dbReference>
<proteinExistence type="predicted"/>
<dbReference type="InterPro" id="IPR046372">
    <property type="entry name" value="PARG_cat_C"/>
</dbReference>
<organism evidence="2 3">
    <name type="scientific">Paramecium pentaurelia</name>
    <dbReference type="NCBI Taxonomy" id="43138"/>
    <lineage>
        <taxon>Eukaryota</taxon>
        <taxon>Sar</taxon>
        <taxon>Alveolata</taxon>
        <taxon>Ciliophora</taxon>
        <taxon>Intramacronucleata</taxon>
        <taxon>Oligohymenophorea</taxon>
        <taxon>Peniculida</taxon>
        <taxon>Parameciidae</taxon>
        <taxon>Paramecium</taxon>
    </lineage>
</organism>
<dbReference type="InterPro" id="IPR007724">
    <property type="entry name" value="Poly_GlycHdrlase"/>
</dbReference>
<dbReference type="GO" id="GO:1990966">
    <property type="term" value="P:ATP generation from poly-ADP-D-ribose"/>
    <property type="evidence" value="ECO:0007669"/>
    <property type="project" value="TreeGrafter"/>
</dbReference>
<sequence length="127" mass="15011">MSFDQVYINRELTKSYVAFSLALDYTNNENISTSKWGCGIFIGDFQLKFLIQLHAFSMALQKYEQNKMQDSKNKRERILIFSSFHNNQFDDLIYSYENALMKKVQKFCKTIIQEIENLKQQNNNGPN</sequence>
<dbReference type="PANTHER" id="PTHR12837:SF0">
    <property type="entry name" value="POLY(ADP-RIBOSE) GLYCOHYDROLASE"/>
    <property type="match status" value="1"/>
</dbReference>
<dbReference type="GO" id="GO:0006282">
    <property type="term" value="P:regulation of DNA repair"/>
    <property type="evidence" value="ECO:0007669"/>
    <property type="project" value="InterPro"/>
</dbReference>
<evidence type="ECO:0000313" key="3">
    <source>
        <dbReference type="Proteomes" id="UP000689195"/>
    </source>
</evidence>
<dbReference type="OrthoDB" id="1937899at2759"/>
<evidence type="ECO:0000259" key="1">
    <source>
        <dbReference type="Pfam" id="PF05028"/>
    </source>
</evidence>
<dbReference type="AlphaFoldDB" id="A0A8S1W2S4"/>
<keyword evidence="3" id="KW-1185">Reference proteome</keyword>
<feature type="domain" description="PARG catalytic Macro" evidence="1">
    <location>
        <begin position="3"/>
        <end position="63"/>
    </location>
</feature>
<dbReference type="Pfam" id="PF05028">
    <property type="entry name" value="PARG_cat_C"/>
    <property type="match status" value="1"/>
</dbReference>